<evidence type="ECO:0000313" key="1">
    <source>
        <dbReference type="EMBL" id="EGN94070.1"/>
    </source>
</evidence>
<evidence type="ECO:0000313" key="2">
    <source>
        <dbReference type="Proteomes" id="UP000008063"/>
    </source>
</evidence>
<organism evidence="2">
    <name type="scientific">Serpula lacrymans var. lacrymans (strain S7.3)</name>
    <name type="common">Dry rot fungus</name>
    <dbReference type="NCBI Taxonomy" id="936435"/>
    <lineage>
        <taxon>Eukaryota</taxon>
        <taxon>Fungi</taxon>
        <taxon>Dikarya</taxon>
        <taxon>Basidiomycota</taxon>
        <taxon>Agaricomycotina</taxon>
        <taxon>Agaricomycetes</taxon>
        <taxon>Agaricomycetidae</taxon>
        <taxon>Boletales</taxon>
        <taxon>Coniophorineae</taxon>
        <taxon>Serpulaceae</taxon>
        <taxon>Serpula</taxon>
    </lineage>
</organism>
<protein>
    <submittedName>
        <fullName evidence="1">Uncharacterized protein</fullName>
    </submittedName>
</protein>
<proteinExistence type="predicted"/>
<accession>F8QBV1</accession>
<dbReference type="eggNOG" id="ENOG502SV3M">
    <property type="taxonomic scope" value="Eukaryota"/>
</dbReference>
<dbReference type="HOGENOM" id="CLU_2419155_0_0_1"/>
<sequence length="92" mass="10698">MTMAGNFWKSWATQQLPVLSPNDHERTYRSAPDMGAFDDWAEHVGFQARPPRTLNEAHISIKFLLERTEEIAEKLLRDSVSLMDQVKDKLPW</sequence>
<dbReference type="InParanoid" id="F8QBV1"/>
<dbReference type="AlphaFoldDB" id="F8QBV1"/>
<dbReference type="Proteomes" id="UP000008063">
    <property type="component" value="Unassembled WGS sequence"/>
</dbReference>
<keyword evidence="2" id="KW-1185">Reference proteome</keyword>
<name>F8QBV1_SERL3</name>
<feature type="non-terminal residue" evidence="1">
    <location>
        <position position="92"/>
    </location>
</feature>
<reference evidence="2" key="1">
    <citation type="journal article" date="2011" name="Science">
        <title>The plant cell wall-decomposing machinery underlies the functional diversity of forest fungi.</title>
        <authorList>
            <person name="Eastwood D.C."/>
            <person name="Floudas D."/>
            <person name="Binder M."/>
            <person name="Majcherczyk A."/>
            <person name="Schneider P."/>
            <person name="Aerts A."/>
            <person name="Asiegbu F.O."/>
            <person name="Baker S.E."/>
            <person name="Barry K."/>
            <person name="Bendiksby M."/>
            <person name="Blumentritt M."/>
            <person name="Coutinho P.M."/>
            <person name="Cullen D."/>
            <person name="de Vries R.P."/>
            <person name="Gathman A."/>
            <person name="Goodell B."/>
            <person name="Henrissat B."/>
            <person name="Ihrmark K."/>
            <person name="Kauserud H."/>
            <person name="Kohler A."/>
            <person name="LaButti K."/>
            <person name="Lapidus A."/>
            <person name="Lavin J.L."/>
            <person name="Lee Y.-H."/>
            <person name="Lindquist E."/>
            <person name="Lilly W."/>
            <person name="Lucas S."/>
            <person name="Morin E."/>
            <person name="Murat C."/>
            <person name="Oguiza J.A."/>
            <person name="Park J."/>
            <person name="Pisabarro A.G."/>
            <person name="Riley R."/>
            <person name="Rosling A."/>
            <person name="Salamov A."/>
            <person name="Schmidt O."/>
            <person name="Schmutz J."/>
            <person name="Skrede I."/>
            <person name="Stenlid J."/>
            <person name="Wiebenga A."/>
            <person name="Xie X."/>
            <person name="Kuees U."/>
            <person name="Hibbett D.S."/>
            <person name="Hoffmeister D."/>
            <person name="Hoegberg N."/>
            <person name="Martin F."/>
            <person name="Grigoriev I.V."/>
            <person name="Watkinson S.C."/>
        </authorList>
    </citation>
    <scope>NUCLEOTIDE SEQUENCE [LARGE SCALE GENOMIC DNA]</scope>
    <source>
        <strain evidence="2">strain S7.3</strain>
    </source>
</reference>
<gene>
    <name evidence="1" type="ORF">SERLA73DRAFT_188638</name>
</gene>
<dbReference type="EMBL" id="GL945489">
    <property type="protein sequence ID" value="EGN94070.1"/>
    <property type="molecule type" value="Genomic_DNA"/>
</dbReference>